<feature type="transmembrane region" description="Helical" evidence="1">
    <location>
        <begin position="12"/>
        <end position="29"/>
    </location>
</feature>
<name>A0A3R5YQY0_9BACT</name>
<dbReference type="AlphaFoldDB" id="A0A3R5YQY0"/>
<evidence type="ECO:0000256" key="1">
    <source>
        <dbReference type="SAM" id="Phobius"/>
    </source>
</evidence>
<dbReference type="RefSeq" id="WP_118085685.1">
    <property type="nucleotide sequence ID" value="NZ_QRVA01000006.1"/>
</dbReference>
<dbReference type="EMBL" id="QRVA01000006">
    <property type="protein sequence ID" value="RGS18009.1"/>
    <property type="molecule type" value="Genomic_DNA"/>
</dbReference>
<keyword evidence="1" id="KW-0812">Transmembrane</keyword>
<keyword evidence="1" id="KW-1133">Transmembrane helix</keyword>
<gene>
    <name evidence="2" type="ORF">DWY11_04295</name>
</gene>
<reference evidence="2 3" key="1">
    <citation type="submission" date="2018-08" db="EMBL/GenBank/DDBJ databases">
        <title>A genome reference for cultivated species of the human gut microbiota.</title>
        <authorList>
            <person name="Zou Y."/>
            <person name="Xue W."/>
            <person name="Luo G."/>
        </authorList>
    </citation>
    <scope>NUCLEOTIDE SEQUENCE [LARGE SCALE GENOMIC DNA]</scope>
    <source>
        <strain evidence="2 3">AF24-12</strain>
    </source>
</reference>
<evidence type="ECO:0000313" key="2">
    <source>
        <dbReference type="EMBL" id="RGS18009.1"/>
    </source>
</evidence>
<organism evidence="2 3">
    <name type="scientific">Segatella copri</name>
    <dbReference type="NCBI Taxonomy" id="165179"/>
    <lineage>
        <taxon>Bacteria</taxon>
        <taxon>Pseudomonadati</taxon>
        <taxon>Bacteroidota</taxon>
        <taxon>Bacteroidia</taxon>
        <taxon>Bacteroidales</taxon>
        <taxon>Prevotellaceae</taxon>
        <taxon>Segatella</taxon>
    </lineage>
</organism>
<accession>A0A3R5YQY0</accession>
<protein>
    <submittedName>
        <fullName evidence="2">Uncharacterized protein</fullName>
    </submittedName>
</protein>
<comment type="caution">
    <text evidence="2">The sequence shown here is derived from an EMBL/GenBank/DDBJ whole genome shotgun (WGS) entry which is preliminary data.</text>
</comment>
<sequence>MKKFLSKVGTFLGGVLGFCFVAVVLVYSFKSTFFHSVNEDFERKQEELDAREEKDYQETIVWADSSTKYYHLDQNCKGVHDLYTDEMYLYQAEQEGYKPCNFCW</sequence>
<dbReference type="Proteomes" id="UP000283872">
    <property type="component" value="Unassembled WGS sequence"/>
</dbReference>
<proteinExistence type="predicted"/>
<evidence type="ECO:0000313" key="3">
    <source>
        <dbReference type="Proteomes" id="UP000283872"/>
    </source>
</evidence>
<keyword evidence="1" id="KW-0472">Membrane</keyword>